<protein>
    <submittedName>
        <fullName evidence="1">Uncharacterized protein</fullName>
    </submittedName>
</protein>
<keyword evidence="2" id="KW-1185">Reference proteome</keyword>
<gene>
    <name evidence="1" type="ORF">AKJ09_04532</name>
</gene>
<proteinExistence type="predicted"/>
<evidence type="ECO:0000313" key="1">
    <source>
        <dbReference type="EMBL" id="AKU97868.1"/>
    </source>
</evidence>
<accession>A0A0K1PWG5</accession>
<dbReference type="KEGG" id="llu:AKJ09_04532"/>
<dbReference type="STRING" id="1391654.AKJ09_04532"/>
<dbReference type="Proteomes" id="UP000064967">
    <property type="component" value="Chromosome"/>
</dbReference>
<organism evidence="1 2">
    <name type="scientific">Labilithrix luteola</name>
    <dbReference type="NCBI Taxonomy" id="1391654"/>
    <lineage>
        <taxon>Bacteria</taxon>
        <taxon>Pseudomonadati</taxon>
        <taxon>Myxococcota</taxon>
        <taxon>Polyangia</taxon>
        <taxon>Polyangiales</taxon>
        <taxon>Labilitrichaceae</taxon>
        <taxon>Labilithrix</taxon>
    </lineage>
</organism>
<sequence length="47" mass="5391">MFCSGHDRRADVSGLAVRHRHDSNSRLSTILERCFVLVPDALAIRRR</sequence>
<dbReference type="EMBL" id="CP012333">
    <property type="protein sequence ID" value="AKU97868.1"/>
    <property type="molecule type" value="Genomic_DNA"/>
</dbReference>
<dbReference type="AlphaFoldDB" id="A0A0K1PWG5"/>
<reference evidence="1 2" key="1">
    <citation type="submission" date="2015-08" db="EMBL/GenBank/DDBJ databases">
        <authorList>
            <person name="Babu N.S."/>
            <person name="Beckwith C.J."/>
            <person name="Beseler K.G."/>
            <person name="Brison A."/>
            <person name="Carone J.V."/>
            <person name="Caskin T.P."/>
            <person name="Diamond M."/>
            <person name="Durham M.E."/>
            <person name="Foxe J.M."/>
            <person name="Go M."/>
            <person name="Henderson B.A."/>
            <person name="Jones I.B."/>
            <person name="McGettigan J.A."/>
            <person name="Micheletti S.J."/>
            <person name="Nasrallah M.E."/>
            <person name="Ortiz D."/>
            <person name="Piller C.R."/>
            <person name="Privatt S.R."/>
            <person name="Schneider S.L."/>
            <person name="Sharp S."/>
            <person name="Smith T.C."/>
            <person name="Stanton J.D."/>
            <person name="Ullery H.E."/>
            <person name="Wilson R.J."/>
            <person name="Serrano M.G."/>
            <person name="Buck G."/>
            <person name="Lee V."/>
            <person name="Wang Y."/>
            <person name="Carvalho R."/>
            <person name="Voegtly L."/>
            <person name="Shi R."/>
            <person name="Duckworth R."/>
            <person name="Johnson A."/>
            <person name="Loviza R."/>
            <person name="Walstead R."/>
            <person name="Shah Z."/>
            <person name="Kiflezghi M."/>
            <person name="Wade K."/>
            <person name="Ball S.L."/>
            <person name="Bradley K.W."/>
            <person name="Asai D.J."/>
            <person name="Bowman C.A."/>
            <person name="Russell D.A."/>
            <person name="Pope W.H."/>
            <person name="Jacobs-Sera D."/>
            <person name="Hendrix R.W."/>
            <person name="Hatfull G.F."/>
        </authorList>
    </citation>
    <scope>NUCLEOTIDE SEQUENCE [LARGE SCALE GENOMIC DNA]</scope>
    <source>
        <strain evidence="1 2">DSM 27648</strain>
    </source>
</reference>
<name>A0A0K1PWG5_9BACT</name>
<evidence type="ECO:0000313" key="2">
    <source>
        <dbReference type="Proteomes" id="UP000064967"/>
    </source>
</evidence>